<dbReference type="OrthoDB" id="5411773at2759"/>
<dbReference type="PANTHER" id="PTHR10333:SF42">
    <property type="entry name" value="INHIBITOR OF GROWTH PROTEIN 5"/>
    <property type="match status" value="1"/>
</dbReference>
<dbReference type="InterPro" id="IPR028651">
    <property type="entry name" value="ING_fam"/>
</dbReference>
<evidence type="ECO:0000256" key="3">
    <source>
        <dbReference type="ARBA" id="ARBA00022723"/>
    </source>
</evidence>
<keyword evidence="6" id="KW-0156">Chromatin regulator</keyword>
<accession>A0A8K0JSH4</accession>
<comment type="subcellular location">
    <subcellularLocation>
        <location evidence="1">Nucleus</location>
    </subcellularLocation>
</comment>
<feature type="binding site" evidence="8">
    <location>
        <position position="431"/>
    </location>
    <ligand>
        <name>Zn(2+)</name>
        <dbReference type="ChEBI" id="CHEBI:29105"/>
        <label>1</label>
    </ligand>
</feature>
<reference evidence="12" key="1">
    <citation type="submission" date="2020-04" db="EMBL/GenBank/DDBJ databases">
        <title>Analysis of mating type loci in Filobasidium floriforme.</title>
        <authorList>
            <person name="Nowrousian M."/>
        </authorList>
    </citation>
    <scope>NUCLEOTIDE SEQUENCE</scope>
    <source>
        <strain evidence="12">CBS 6242</strain>
    </source>
</reference>
<dbReference type="CDD" id="cd15505">
    <property type="entry name" value="PHD_ING"/>
    <property type="match status" value="1"/>
</dbReference>
<feature type="binding site" evidence="8">
    <location>
        <position position="450"/>
    </location>
    <ligand>
        <name>Zn(2+)</name>
        <dbReference type="ChEBI" id="CHEBI:29105"/>
        <label>2</label>
    </ligand>
</feature>
<feature type="domain" description="Zinc finger PHD-type" evidence="10">
    <location>
        <begin position="405"/>
        <end position="451"/>
    </location>
</feature>
<dbReference type="InterPro" id="IPR001965">
    <property type="entry name" value="Znf_PHD"/>
</dbReference>
<feature type="binding site" evidence="8">
    <location>
        <position position="406"/>
    </location>
    <ligand>
        <name>Zn(2+)</name>
        <dbReference type="ChEBI" id="CHEBI:29105"/>
        <label>1</label>
    </ligand>
</feature>
<feature type="binding site" evidence="8">
    <location>
        <position position="434"/>
    </location>
    <ligand>
        <name>Zn(2+)</name>
        <dbReference type="ChEBI" id="CHEBI:29105"/>
        <label>1</label>
    </ligand>
</feature>
<evidence type="ECO:0000256" key="7">
    <source>
        <dbReference type="ARBA" id="ARBA00023242"/>
    </source>
</evidence>
<feature type="compositionally biased region" description="Polar residues" evidence="9">
    <location>
        <begin position="27"/>
        <end position="38"/>
    </location>
</feature>
<evidence type="ECO:0000256" key="1">
    <source>
        <dbReference type="ARBA" id="ARBA00004123"/>
    </source>
</evidence>
<dbReference type="GO" id="GO:0008270">
    <property type="term" value="F:zinc ion binding"/>
    <property type="evidence" value="ECO:0007669"/>
    <property type="project" value="UniProtKB-KW"/>
</dbReference>
<feature type="compositionally biased region" description="Acidic residues" evidence="9">
    <location>
        <begin position="83"/>
        <end position="97"/>
    </location>
</feature>
<feature type="binding site" evidence="8">
    <location>
        <position position="447"/>
    </location>
    <ligand>
        <name>Zn(2+)</name>
        <dbReference type="ChEBI" id="CHEBI:29105"/>
        <label>2</label>
    </ligand>
</feature>
<feature type="region of interest" description="Disordered" evidence="9">
    <location>
        <begin position="155"/>
        <end position="175"/>
    </location>
</feature>
<evidence type="ECO:0000313" key="13">
    <source>
        <dbReference type="Proteomes" id="UP000812966"/>
    </source>
</evidence>
<keyword evidence="3 8" id="KW-0479">Metal-binding</keyword>
<dbReference type="PANTHER" id="PTHR10333">
    <property type="entry name" value="INHIBITOR OF GROWTH PROTEIN"/>
    <property type="match status" value="1"/>
</dbReference>
<evidence type="ECO:0000256" key="6">
    <source>
        <dbReference type="ARBA" id="ARBA00022853"/>
    </source>
</evidence>
<keyword evidence="7" id="KW-0539">Nucleus</keyword>
<dbReference type="InterPro" id="IPR013083">
    <property type="entry name" value="Znf_RING/FYVE/PHD"/>
</dbReference>
<dbReference type="Gene3D" id="3.30.40.10">
    <property type="entry name" value="Zinc/RING finger domain, C3HC4 (zinc finger)"/>
    <property type="match status" value="1"/>
</dbReference>
<dbReference type="GO" id="GO:0006355">
    <property type="term" value="P:regulation of DNA-templated transcription"/>
    <property type="evidence" value="ECO:0007669"/>
    <property type="project" value="TreeGrafter"/>
</dbReference>
<dbReference type="Pfam" id="PF12998">
    <property type="entry name" value="ING"/>
    <property type="match status" value="2"/>
</dbReference>
<dbReference type="GO" id="GO:0005634">
    <property type="term" value="C:nucleus"/>
    <property type="evidence" value="ECO:0007669"/>
    <property type="project" value="UniProtKB-SubCell"/>
</dbReference>
<evidence type="ECO:0000256" key="5">
    <source>
        <dbReference type="ARBA" id="ARBA00022833"/>
    </source>
</evidence>
<dbReference type="GO" id="GO:0006325">
    <property type="term" value="P:chromatin organization"/>
    <property type="evidence" value="ECO:0007669"/>
    <property type="project" value="UniProtKB-KW"/>
</dbReference>
<feature type="compositionally biased region" description="Basic residues" evidence="9">
    <location>
        <begin position="463"/>
        <end position="475"/>
    </location>
</feature>
<keyword evidence="13" id="KW-1185">Reference proteome</keyword>
<evidence type="ECO:0000259" key="10">
    <source>
        <dbReference type="SMART" id="SM00249"/>
    </source>
</evidence>
<proteinExistence type="inferred from homology"/>
<dbReference type="SMART" id="SM00249">
    <property type="entry name" value="PHD"/>
    <property type="match status" value="1"/>
</dbReference>
<comment type="similarity">
    <text evidence="2">Belongs to the ING family.</text>
</comment>
<dbReference type="AlphaFoldDB" id="A0A8K0JSH4"/>
<dbReference type="InterPro" id="IPR024610">
    <property type="entry name" value="ING_N_histone-binding"/>
</dbReference>
<feature type="domain" description="Inhibitor of growth protein N-terminal histone-binding" evidence="11">
    <location>
        <begin position="102"/>
        <end position="295"/>
    </location>
</feature>
<feature type="binding site" evidence="8">
    <location>
        <position position="408"/>
    </location>
    <ligand>
        <name>Zn(2+)</name>
        <dbReference type="ChEBI" id="CHEBI:29105"/>
        <label>1</label>
    </ligand>
</feature>
<gene>
    <name evidence="12" type="ORF">FFLO_00343</name>
</gene>
<evidence type="ECO:0000256" key="8">
    <source>
        <dbReference type="PIRSR" id="PIRSR628651-51"/>
    </source>
</evidence>
<keyword evidence="4" id="KW-0863">Zinc-finger</keyword>
<sequence length="475" mass="50616">MSDEATAASLRKSGRTRKRPLPPDATYDQSPTSASKTNGIPHGSAAIRFSPGKLFGESVEQPVAGSSTAAQTQNANENGNVGEGEDEDDEDEQEEEPVWAEFSADYYQVVEQLPLELHRNFALLRELDEQTQRKSSILLELIRQYANARLATIQPNADHLPGDPSKNPQTDLSQPLPDIATLRLPRQDAMDIDPPNNLPRTPGKGPLDGGPGHIAAGPSRHVDAIPEADTDISGNGQTSGNRLYSVKLTSNMLPQIGQLARDVLRGADEKVGIASGCYNTVDRHVRSMDAALQVQQAAVNLGIQEGTLPSEMITGSTGLGASGATRADGRDAQEAMGIFSGGRERGLNGTAGNGLAIDGLNVGLAESRMGAGRANEDDRGPIPIVAGHVAAQNFDLKVDPNEPRYCYCDNVSFGEMIGCENDDCPHGGWFHLTCVGMNTAPKDKWWCSSCKPADESAIGGSSRGKKGRSKKKTKR</sequence>
<comment type="caution">
    <text evidence="12">The sequence shown here is derived from an EMBL/GenBank/DDBJ whole genome shotgun (WGS) entry which is preliminary data.</text>
</comment>
<dbReference type="EMBL" id="JABELV010000004">
    <property type="protein sequence ID" value="KAG7575353.1"/>
    <property type="molecule type" value="Genomic_DNA"/>
</dbReference>
<evidence type="ECO:0008006" key="14">
    <source>
        <dbReference type="Google" id="ProtNLM"/>
    </source>
</evidence>
<keyword evidence="5 8" id="KW-0862">Zinc</keyword>
<dbReference type="GO" id="GO:0000785">
    <property type="term" value="C:chromatin"/>
    <property type="evidence" value="ECO:0007669"/>
    <property type="project" value="UniProtKB-ARBA"/>
</dbReference>
<feature type="region of interest" description="Disordered" evidence="9">
    <location>
        <begin position="452"/>
        <end position="475"/>
    </location>
</feature>
<evidence type="ECO:0000256" key="4">
    <source>
        <dbReference type="ARBA" id="ARBA00022771"/>
    </source>
</evidence>
<protein>
    <recommendedName>
        <fullName evidence="14">Chromatin modification-related protein</fullName>
    </recommendedName>
</protein>
<evidence type="ECO:0000256" key="9">
    <source>
        <dbReference type="SAM" id="MobiDB-lite"/>
    </source>
</evidence>
<feature type="compositionally biased region" description="Polar residues" evidence="9">
    <location>
        <begin position="64"/>
        <end position="75"/>
    </location>
</feature>
<organism evidence="12 13">
    <name type="scientific">Filobasidium floriforme</name>
    <dbReference type="NCBI Taxonomy" id="5210"/>
    <lineage>
        <taxon>Eukaryota</taxon>
        <taxon>Fungi</taxon>
        <taxon>Dikarya</taxon>
        <taxon>Basidiomycota</taxon>
        <taxon>Agaricomycotina</taxon>
        <taxon>Tremellomycetes</taxon>
        <taxon>Filobasidiales</taxon>
        <taxon>Filobasidiaceae</taxon>
        <taxon>Filobasidium</taxon>
    </lineage>
</organism>
<dbReference type="Proteomes" id="UP000812966">
    <property type="component" value="Unassembled WGS sequence"/>
</dbReference>
<evidence type="ECO:0000259" key="11">
    <source>
        <dbReference type="SMART" id="SM01408"/>
    </source>
</evidence>
<name>A0A8K0JSH4_9TREE</name>
<evidence type="ECO:0000313" key="12">
    <source>
        <dbReference type="EMBL" id="KAG7575353.1"/>
    </source>
</evidence>
<dbReference type="SMART" id="SM01408">
    <property type="entry name" value="ING"/>
    <property type="match status" value="1"/>
</dbReference>
<dbReference type="InterPro" id="IPR011011">
    <property type="entry name" value="Znf_FYVE_PHD"/>
</dbReference>
<dbReference type="Gene3D" id="6.10.140.1740">
    <property type="match status" value="1"/>
</dbReference>
<dbReference type="SUPFAM" id="SSF57903">
    <property type="entry name" value="FYVE/PHD zinc finger"/>
    <property type="match status" value="1"/>
</dbReference>
<feature type="region of interest" description="Disordered" evidence="9">
    <location>
        <begin position="1"/>
        <end position="97"/>
    </location>
</feature>
<feature type="binding site" evidence="8">
    <location>
        <position position="419"/>
    </location>
    <ligand>
        <name>Zn(2+)</name>
        <dbReference type="ChEBI" id="CHEBI:29105"/>
        <label>2</label>
    </ligand>
</feature>
<feature type="binding site" evidence="8">
    <location>
        <position position="424"/>
    </location>
    <ligand>
        <name>Zn(2+)</name>
        <dbReference type="ChEBI" id="CHEBI:29105"/>
        <label>2</label>
    </ligand>
</feature>
<evidence type="ECO:0000256" key="2">
    <source>
        <dbReference type="ARBA" id="ARBA00010210"/>
    </source>
</evidence>